<dbReference type="Gene3D" id="1.25.40.10">
    <property type="entry name" value="Tetratricopeptide repeat domain"/>
    <property type="match status" value="2"/>
</dbReference>
<accession>A0A0G4GSD6</accession>
<dbReference type="SMART" id="SM00028">
    <property type="entry name" value="TPR"/>
    <property type="match status" value="4"/>
</dbReference>
<dbReference type="GO" id="GO:0016593">
    <property type="term" value="C:Cdc73/Paf1 complex"/>
    <property type="evidence" value="ECO:0007669"/>
    <property type="project" value="TreeGrafter"/>
</dbReference>
<feature type="compositionally biased region" description="Acidic residues" evidence="5">
    <location>
        <begin position="1339"/>
        <end position="1353"/>
    </location>
</feature>
<feature type="compositionally biased region" description="Basic residues" evidence="5">
    <location>
        <begin position="1279"/>
        <end position="1296"/>
    </location>
</feature>
<feature type="compositionally biased region" description="Basic residues" evidence="5">
    <location>
        <begin position="1204"/>
        <end position="1218"/>
    </location>
</feature>
<dbReference type="PANTHER" id="PTHR14027:SF2">
    <property type="entry name" value="RNA POLYMERASE-ASSOCIATED PROTEIN CTR9 HOMOLOG"/>
    <property type="match status" value="1"/>
</dbReference>
<keyword evidence="4" id="KW-0175">Coiled coil</keyword>
<proteinExistence type="predicted"/>
<feature type="compositionally biased region" description="Low complexity" evidence="5">
    <location>
        <begin position="1312"/>
        <end position="1329"/>
    </location>
</feature>
<keyword evidence="1" id="KW-0677">Repeat</keyword>
<dbReference type="InterPro" id="IPR011990">
    <property type="entry name" value="TPR-like_helical_dom_sf"/>
</dbReference>
<feature type="compositionally biased region" description="Acidic residues" evidence="5">
    <location>
        <begin position="1397"/>
        <end position="1409"/>
    </location>
</feature>
<keyword evidence="2 3" id="KW-0802">TPR repeat</keyword>
<dbReference type="VEuPathDB" id="CryptoDB:Cvel_5141"/>
<dbReference type="GO" id="GO:0000993">
    <property type="term" value="F:RNA polymerase II complex binding"/>
    <property type="evidence" value="ECO:0007669"/>
    <property type="project" value="TreeGrafter"/>
</dbReference>
<feature type="coiled-coil region" evidence="4">
    <location>
        <begin position="562"/>
        <end position="589"/>
    </location>
</feature>
<dbReference type="PROSITE" id="PS50005">
    <property type="entry name" value="TPR"/>
    <property type="match status" value="1"/>
</dbReference>
<dbReference type="GO" id="GO:0006368">
    <property type="term" value="P:transcription elongation by RNA polymerase II"/>
    <property type="evidence" value="ECO:0007669"/>
    <property type="project" value="TreeGrafter"/>
</dbReference>
<sequence length="1409" mass="155665">MLNGEGPELLALSLGDLGVIEVDPSDKETAETLTDYLREENAPLEAWQSAAKDLFEAGEYLLVEKVLKGAVDFFANAGGGSEKPETAEIRKKGRKLIVACLADLQMAAEILGHPNLSTAAVHNFSITPFDLDQETLEKISEGRQEVLRMCAFLTDTKRETANREQLRRSAETLLRRVQSKGLKGGDQLPTEQMRLKICAGNHLFANKRFPEALAMYQGVLGEHPDCPVNVRFAIGLCFSRLQQYAFARQAMERVLSLDPDHVEALCALSSLQEETPDGANKGRKLLERAVAVGGQSHPLVALSLANAAFAKGLSSRAGEFLRPFGVVEVRGGDVVLGGKGKVTAGGTASMDVQAEAKFQVARLLHESKRFPEAETMLKEVLKALPNHLPAAFHLAQCLLGCSQAREHDWKLKVIEAVQTVEERLVPVAGECPDVLRLAAACHFEMARIVHEGDQGLPLPPPASQTPTSYAALTPPTFREKGKELFSRAVAVAPGSSARPSDYPFPAAPRELLLKALTALEKAAKRPGGESDHQIHLMRARAQMWAMNMPQGFQSTPLIQGCLDSLQKAQEALTKEYEKKKEEGEEETLEVGGPFLTKETGVGVPLVVLNNIAALKLILNDTQGTRALLDRCEAATKKRLAELREAREKRGVSAALLGTRDGEEEVALVCTQVALIMNSVSFYKQTLCMNEFRSRINELNAICPKFTPSLTMRWQQDLQRGELDGVVRNLLKWQKDNTTKDPDIMLLRAQVTLRLGSVEAAEHFCRAVQDSRTFKNDAHACTLLALCELHKAMTAEDSAQSKRGAMHLQKAGFYFRGAIKLNPHNVPAALGAGVVLAESGHLDEASHIFRSVLETRMPEWEYSANLNLGHIHAALACDEQLRKKLRGEGDDATLPSGNRKATAVKSDKETQIDQGMLERAKAYYEAALAKKPRDRQAILSLGLLFLESSTDKFPRHAEAVEILEQGLSMWPWDMRFLYNLQLALQMLLAETVLAQGKLIEDGGKSFSTGILLVSPAEWEGIRERTQNLVDTLEELREHKDKSVHQVKRERELRAQQLRRIGAPEVSQRSVWYDLHDSGPWNHVTSLGELPDPGVTARLIEKCTLMLGSIERFAPALKLKYEQERELVRAKEEERKKRMEEEKRRRDEEMKRLEKLRRDEETAAFKLNDMRLKIAGNIEVQPSAAEMPPPAAAHSGDEQEGEIGRKGQKKRGRDGKRKKRGQQDFDDDDNEDVIAQSDEEEESADDQSSPDEEDGGDEEGEGRKRKKRKTKDKRKTESGKKEKKKDKKEKKKKKKGRLKSAFFEDDEEDDDAPEGGPSSSSAAAAAASLSAGGEGGREGQDAYEDLLREDDEEQVEQQAQTRDADMGVEEAGGGDGDGEDLFGDADADAAAAPVRGADNDEDEDDLFETSD</sequence>
<feature type="repeat" description="TPR" evidence="3">
    <location>
        <begin position="228"/>
        <end position="261"/>
    </location>
</feature>
<feature type="region of interest" description="Disordered" evidence="5">
    <location>
        <begin position="1126"/>
        <end position="1148"/>
    </location>
</feature>
<evidence type="ECO:0000256" key="1">
    <source>
        <dbReference type="ARBA" id="ARBA00022737"/>
    </source>
</evidence>
<name>A0A0G4GSD6_9ALVE</name>
<evidence type="ECO:0000256" key="2">
    <source>
        <dbReference type="ARBA" id="ARBA00022803"/>
    </source>
</evidence>
<dbReference type="Pfam" id="PF13432">
    <property type="entry name" value="TPR_16"/>
    <property type="match status" value="2"/>
</dbReference>
<feature type="compositionally biased region" description="Acidic residues" evidence="5">
    <location>
        <begin position="1301"/>
        <end position="1311"/>
    </location>
</feature>
<organism evidence="6">
    <name type="scientific">Chromera velia CCMP2878</name>
    <dbReference type="NCBI Taxonomy" id="1169474"/>
    <lineage>
        <taxon>Eukaryota</taxon>
        <taxon>Sar</taxon>
        <taxon>Alveolata</taxon>
        <taxon>Colpodellida</taxon>
        <taxon>Chromeraceae</taxon>
        <taxon>Chromera</taxon>
    </lineage>
</organism>
<feature type="region of interest" description="Disordered" evidence="5">
    <location>
        <begin position="1182"/>
        <end position="1409"/>
    </location>
</feature>
<evidence type="ECO:0000313" key="6">
    <source>
        <dbReference type="EMBL" id="CEM33533.1"/>
    </source>
</evidence>
<dbReference type="InterPro" id="IPR019734">
    <property type="entry name" value="TPR_rpt"/>
</dbReference>
<evidence type="ECO:0000256" key="3">
    <source>
        <dbReference type="PROSITE-ProRule" id="PRU00339"/>
    </source>
</evidence>
<dbReference type="GO" id="GO:0006355">
    <property type="term" value="P:regulation of DNA-templated transcription"/>
    <property type="evidence" value="ECO:0007669"/>
    <property type="project" value="InterPro"/>
</dbReference>
<gene>
    <name evidence="6" type="ORF">Cvel_5141</name>
</gene>
<feature type="compositionally biased region" description="Acidic residues" evidence="5">
    <location>
        <begin position="1374"/>
        <end position="1385"/>
    </location>
</feature>
<dbReference type="SUPFAM" id="SSF48452">
    <property type="entry name" value="TPR-like"/>
    <property type="match status" value="2"/>
</dbReference>
<reference evidence="6" key="1">
    <citation type="submission" date="2014-11" db="EMBL/GenBank/DDBJ databases">
        <authorList>
            <person name="Otto D Thomas"/>
            <person name="Naeem Raeece"/>
        </authorList>
    </citation>
    <scope>NUCLEOTIDE SEQUENCE</scope>
</reference>
<protein>
    <submittedName>
        <fullName evidence="6">Uncharacterized protein</fullName>
    </submittedName>
</protein>
<dbReference type="InterPro" id="IPR031101">
    <property type="entry name" value="Ctr9"/>
</dbReference>
<dbReference type="EMBL" id="CDMZ01001502">
    <property type="protein sequence ID" value="CEM33533.1"/>
    <property type="molecule type" value="Genomic_DNA"/>
</dbReference>
<dbReference type="PANTHER" id="PTHR14027">
    <property type="entry name" value="RNA POLYMERASE-ASSOCIATED PROTEIN CTR9"/>
    <property type="match status" value="1"/>
</dbReference>
<evidence type="ECO:0000256" key="5">
    <source>
        <dbReference type="SAM" id="MobiDB-lite"/>
    </source>
</evidence>
<feature type="compositionally biased region" description="Acidic residues" evidence="5">
    <location>
        <begin position="1222"/>
        <end position="1258"/>
    </location>
</feature>
<feature type="compositionally biased region" description="Basic residues" evidence="5">
    <location>
        <begin position="1261"/>
        <end position="1271"/>
    </location>
</feature>
<evidence type="ECO:0000256" key="4">
    <source>
        <dbReference type="SAM" id="Coils"/>
    </source>
</evidence>